<keyword evidence="2" id="KW-0285">Flavoprotein</keyword>
<feature type="region of interest" description="Disordered" evidence="6">
    <location>
        <begin position="1"/>
        <end position="23"/>
    </location>
</feature>
<sequence>MASLNASQEKTPDHCRIASHSQSAGFNERTLSAMSPSVDVQEKLVRPAAEQLQIVIVGAGLGGLGAAIGLLLAGHKVHILEAASKIAEVGAGIQILPNSSRVLRRWGLEDRLVPKATCPATVHMLDWKGNEMSRMDFFTAMREYESPFWDFHRADLHQALLERAFELGATIQVNSRVEDVRCGEHTATVILKNEQTLTADLVVGADGIFSKCRDILVGKHDPPIATGDLAYRVLLKTDRMKRDPELARSLEKPHRVRYWLGPDAHAVNYPLRHGELCNLVLLVPDDMPAEATTLDGNVEEMRAWYRDWDPQITKMLAFCESVQKWKLCYRPGLDRPWSHSSGTFTLLGDSVHATLPYLASGAGMCLEDAMTLGLCFRKVGSSARDKRLALAVYEQCRRARTVNIVERGNLQQVLYHLHDGKERDERDERFRTFAKLDLEIQQGLRDPRSDLPSGLSAGDDPFAWRRFGVGAWLLGFDCESDLERQWPSILESKF</sequence>
<reference evidence="9 10" key="2">
    <citation type="journal article" date="2021" name="Curr. Genet.">
        <title>Genetic response to nitrogen starvation in the aggressive Eucalyptus foliar pathogen Teratosphaeria destructans.</title>
        <authorList>
            <person name="Havenga M."/>
            <person name="Wingfield B.D."/>
            <person name="Wingfield M.J."/>
            <person name="Dreyer L.L."/>
            <person name="Roets F."/>
            <person name="Aylward J."/>
        </authorList>
    </citation>
    <scope>NUCLEOTIDE SEQUENCE [LARGE SCALE GENOMIC DNA]</scope>
    <source>
        <strain evidence="9">CMW44962</strain>
    </source>
</reference>
<evidence type="ECO:0000256" key="4">
    <source>
        <dbReference type="ARBA" id="ARBA00023002"/>
    </source>
</evidence>
<keyword evidence="10" id="KW-1185">Reference proteome</keyword>
<comment type="similarity">
    <text evidence="1">Belongs to the paxM FAD-dependent monooxygenase family.</text>
</comment>
<dbReference type="PANTHER" id="PTHR13789">
    <property type="entry name" value="MONOOXYGENASE"/>
    <property type="match status" value="1"/>
</dbReference>
<dbReference type="GO" id="GO:0071949">
    <property type="term" value="F:FAD binding"/>
    <property type="evidence" value="ECO:0007669"/>
    <property type="project" value="InterPro"/>
</dbReference>
<keyword evidence="3" id="KW-0274">FAD</keyword>
<protein>
    <submittedName>
        <fullName evidence="9">FAD/NAD(P)-binding domain-containing protein</fullName>
    </submittedName>
</protein>
<proteinExistence type="inferred from homology"/>
<dbReference type="Pfam" id="PF01494">
    <property type="entry name" value="FAD_binding_3"/>
    <property type="match status" value="1"/>
</dbReference>
<dbReference type="FunFam" id="3.50.50.60:FF:000115">
    <property type="entry name" value="Salicylate hydroxylase, putative"/>
    <property type="match status" value="1"/>
</dbReference>
<name>A0A9W7W069_9PEZI</name>
<evidence type="ECO:0000313" key="9">
    <source>
        <dbReference type="EMBL" id="KAH9825472.1"/>
    </source>
</evidence>
<feature type="domain" description="FAD-binding" evidence="8">
    <location>
        <begin position="52"/>
        <end position="406"/>
    </location>
</feature>
<dbReference type="SUPFAM" id="SSF51905">
    <property type="entry name" value="FAD/NAD(P)-binding domain"/>
    <property type="match status" value="1"/>
</dbReference>
<evidence type="ECO:0000256" key="3">
    <source>
        <dbReference type="ARBA" id="ARBA00022827"/>
    </source>
</evidence>
<dbReference type="PRINTS" id="PR00420">
    <property type="entry name" value="RNGMNOXGNASE"/>
</dbReference>
<keyword evidence="7" id="KW-0472">Membrane</keyword>
<organism evidence="9 10">
    <name type="scientific">Teratosphaeria destructans</name>
    <dbReference type="NCBI Taxonomy" id="418781"/>
    <lineage>
        <taxon>Eukaryota</taxon>
        <taxon>Fungi</taxon>
        <taxon>Dikarya</taxon>
        <taxon>Ascomycota</taxon>
        <taxon>Pezizomycotina</taxon>
        <taxon>Dothideomycetes</taxon>
        <taxon>Dothideomycetidae</taxon>
        <taxon>Mycosphaerellales</taxon>
        <taxon>Teratosphaeriaceae</taxon>
        <taxon>Teratosphaeria</taxon>
    </lineage>
</organism>
<keyword evidence="5" id="KW-0503">Monooxygenase</keyword>
<dbReference type="InterPro" id="IPR050493">
    <property type="entry name" value="FAD-dep_Monooxygenase_BioMet"/>
</dbReference>
<evidence type="ECO:0000256" key="7">
    <source>
        <dbReference type="SAM" id="Phobius"/>
    </source>
</evidence>
<dbReference type="InterPro" id="IPR002938">
    <property type="entry name" value="FAD-bd"/>
</dbReference>
<dbReference type="InterPro" id="IPR036188">
    <property type="entry name" value="FAD/NAD-bd_sf"/>
</dbReference>
<dbReference type="SUPFAM" id="SSF54373">
    <property type="entry name" value="FAD-linked reductases, C-terminal domain"/>
    <property type="match status" value="1"/>
</dbReference>
<evidence type="ECO:0000256" key="5">
    <source>
        <dbReference type="ARBA" id="ARBA00023033"/>
    </source>
</evidence>
<dbReference type="AlphaFoldDB" id="A0A9W7W069"/>
<reference evidence="9 10" key="1">
    <citation type="journal article" date="2018" name="IMA Fungus">
        <title>IMA Genome-F 10: Nine draft genome sequences of Claviceps purpurea s.lat., including C. arundinis, C. humidiphila, and C. cf. spartinae, pseudomolecules for the pitch canker pathogen Fusarium circinatum, draft genome of Davidsoniella eucalypti, Grosmannia galeiformis, Quambalaria eucalypti, and Teratosphaeria destructans.</title>
        <authorList>
            <person name="Wingfield B.D."/>
            <person name="Liu M."/>
            <person name="Nguyen H.D."/>
            <person name="Lane F.A."/>
            <person name="Morgan S.W."/>
            <person name="De Vos L."/>
            <person name="Wilken P.M."/>
            <person name="Duong T.A."/>
            <person name="Aylward J."/>
            <person name="Coetzee M.P."/>
            <person name="Dadej K."/>
            <person name="De Beer Z.W."/>
            <person name="Findlay W."/>
            <person name="Havenga M."/>
            <person name="Kolarik M."/>
            <person name="Menzies J.G."/>
            <person name="Naidoo K."/>
            <person name="Pochopski O."/>
            <person name="Shoukouhi P."/>
            <person name="Santana Q.C."/>
            <person name="Seifert K.A."/>
            <person name="Soal N."/>
            <person name="Steenkamp E.T."/>
            <person name="Tatham C.T."/>
            <person name="van der Nest M.A."/>
            <person name="Wingfield M.J."/>
        </authorList>
    </citation>
    <scope>NUCLEOTIDE SEQUENCE [LARGE SCALE GENOMIC DNA]</scope>
    <source>
        <strain evidence="9">CMW44962</strain>
    </source>
</reference>
<dbReference type="Gene3D" id="3.50.50.60">
    <property type="entry name" value="FAD/NAD(P)-binding domain"/>
    <property type="match status" value="1"/>
</dbReference>
<dbReference type="OrthoDB" id="16820at2759"/>
<dbReference type="GO" id="GO:0004497">
    <property type="term" value="F:monooxygenase activity"/>
    <property type="evidence" value="ECO:0007669"/>
    <property type="project" value="UniProtKB-KW"/>
</dbReference>
<keyword evidence="7" id="KW-0812">Transmembrane</keyword>
<evidence type="ECO:0000259" key="8">
    <source>
        <dbReference type="Pfam" id="PF01494"/>
    </source>
</evidence>
<accession>A0A9W7W069</accession>
<dbReference type="PANTHER" id="PTHR13789:SF242">
    <property type="entry name" value="FAD-BINDING DOMAIN-CONTAINING PROTEIN"/>
    <property type="match status" value="1"/>
</dbReference>
<keyword evidence="4" id="KW-0560">Oxidoreductase</keyword>
<evidence type="ECO:0000256" key="6">
    <source>
        <dbReference type="SAM" id="MobiDB-lite"/>
    </source>
</evidence>
<evidence type="ECO:0000313" key="10">
    <source>
        <dbReference type="Proteomes" id="UP001138500"/>
    </source>
</evidence>
<keyword evidence="7" id="KW-1133">Transmembrane helix</keyword>
<dbReference type="Proteomes" id="UP001138500">
    <property type="component" value="Unassembled WGS sequence"/>
</dbReference>
<comment type="caution">
    <text evidence="9">The sequence shown here is derived from an EMBL/GenBank/DDBJ whole genome shotgun (WGS) entry which is preliminary data.</text>
</comment>
<evidence type="ECO:0000256" key="1">
    <source>
        <dbReference type="ARBA" id="ARBA00007992"/>
    </source>
</evidence>
<feature type="transmembrane region" description="Helical" evidence="7">
    <location>
        <begin position="52"/>
        <end position="73"/>
    </location>
</feature>
<dbReference type="EMBL" id="RIBY02002112">
    <property type="protein sequence ID" value="KAH9825472.1"/>
    <property type="molecule type" value="Genomic_DNA"/>
</dbReference>
<evidence type="ECO:0000256" key="2">
    <source>
        <dbReference type="ARBA" id="ARBA00022630"/>
    </source>
</evidence>
<gene>
    <name evidence="9" type="ORF">Tdes44962_MAKER04173</name>
</gene>